<reference evidence="5 6" key="1">
    <citation type="submission" date="2019-02" db="EMBL/GenBank/DDBJ databases">
        <title>Genomic Encyclopedia of Type Strains, Phase IV (KMG-IV): sequencing the most valuable type-strain genomes for metagenomic binning, comparative biology and taxonomic classification.</title>
        <authorList>
            <person name="Goeker M."/>
        </authorList>
    </citation>
    <scope>NUCLEOTIDE SEQUENCE [LARGE SCALE GENOMIC DNA]</scope>
    <source>
        <strain evidence="5 6">DSM 19570</strain>
    </source>
</reference>
<dbReference type="PROSITE" id="PS50830">
    <property type="entry name" value="TNASE_3"/>
    <property type="match status" value="1"/>
</dbReference>
<comment type="caution">
    <text evidence="5">The sequence shown here is derived from an EMBL/GenBank/DDBJ whole genome shotgun (WGS) entry which is preliminary data.</text>
</comment>
<dbReference type="Proteomes" id="UP000293671">
    <property type="component" value="Unassembled WGS sequence"/>
</dbReference>
<dbReference type="PANTHER" id="PTHR12302:SF3">
    <property type="entry name" value="SERINE_THREONINE-PROTEIN KINASE 31"/>
    <property type="match status" value="1"/>
</dbReference>
<dbReference type="InterPro" id="IPR035437">
    <property type="entry name" value="SNase_OB-fold_sf"/>
</dbReference>
<evidence type="ECO:0000313" key="5">
    <source>
        <dbReference type="EMBL" id="RZT93722.1"/>
    </source>
</evidence>
<keyword evidence="2 5" id="KW-0255">Endonuclease</keyword>
<dbReference type="RefSeq" id="WP_130434120.1">
    <property type="nucleotide sequence ID" value="NZ_SHKP01000008.1"/>
</dbReference>
<name>A0A4Q7VER5_9BURK</name>
<evidence type="ECO:0000256" key="1">
    <source>
        <dbReference type="ARBA" id="ARBA00022722"/>
    </source>
</evidence>
<evidence type="ECO:0000259" key="4">
    <source>
        <dbReference type="PROSITE" id="PS50830"/>
    </source>
</evidence>
<keyword evidence="1" id="KW-0540">Nuclease</keyword>
<dbReference type="PANTHER" id="PTHR12302">
    <property type="entry name" value="EBNA2 BINDING PROTEIN P100"/>
    <property type="match status" value="1"/>
</dbReference>
<evidence type="ECO:0000256" key="2">
    <source>
        <dbReference type="ARBA" id="ARBA00022759"/>
    </source>
</evidence>
<dbReference type="Pfam" id="PF00565">
    <property type="entry name" value="SNase"/>
    <property type="match status" value="1"/>
</dbReference>
<dbReference type="GO" id="GO:0016787">
    <property type="term" value="F:hydrolase activity"/>
    <property type="evidence" value="ECO:0007669"/>
    <property type="project" value="UniProtKB-KW"/>
</dbReference>
<dbReference type="SUPFAM" id="SSF50199">
    <property type="entry name" value="Staphylococcal nuclease"/>
    <property type="match status" value="1"/>
</dbReference>
<dbReference type="AlphaFoldDB" id="A0A4Q7VER5"/>
<dbReference type="EMBL" id="SHKP01000008">
    <property type="protein sequence ID" value="RZT93722.1"/>
    <property type="molecule type" value="Genomic_DNA"/>
</dbReference>
<protein>
    <submittedName>
        <fullName evidence="5">Endonuclease YncB(Thermonuclease family)</fullName>
    </submittedName>
</protein>
<dbReference type="OrthoDB" id="9805504at2"/>
<evidence type="ECO:0000313" key="6">
    <source>
        <dbReference type="Proteomes" id="UP000293671"/>
    </source>
</evidence>
<proteinExistence type="predicted"/>
<accession>A0A4Q7VER5</accession>
<keyword evidence="3" id="KW-0378">Hydrolase</keyword>
<dbReference type="Gene3D" id="2.40.50.90">
    <property type="match status" value="1"/>
</dbReference>
<feature type="domain" description="TNase-like" evidence="4">
    <location>
        <begin position="12"/>
        <end position="130"/>
    </location>
</feature>
<organism evidence="5 6">
    <name type="scientific">Rivibacter subsaxonicus</name>
    <dbReference type="NCBI Taxonomy" id="457575"/>
    <lineage>
        <taxon>Bacteria</taxon>
        <taxon>Pseudomonadati</taxon>
        <taxon>Pseudomonadota</taxon>
        <taxon>Betaproteobacteria</taxon>
        <taxon>Burkholderiales</taxon>
        <taxon>Rivibacter</taxon>
    </lineage>
</organism>
<dbReference type="GO" id="GO:0004519">
    <property type="term" value="F:endonuclease activity"/>
    <property type="evidence" value="ECO:0007669"/>
    <property type="project" value="UniProtKB-KW"/>
</dbReference>
<gene>
    <name evidence="5" type="ORF">EV670_3274</name>
</gene>
<evidence type="ECO:0000256" key="3">
    <source>
        <dbReference type="ARBA" id="ARBA00022801"/>
    </source>
</evidence>
<keyword evidence="6" id="KW-1185">Reference proteome</keyword>
<dbReference type="InterPro" id="IPR016071">
    <property type="entry name" value="Staphylococal_nuclease_OB-fold"/>
</dbReference>
<dbReference type="SMART" id="SM00318">
    <property type="entry name" value="SNc"/>
    <property type="match status" value="1"/>
</dbReference>
<sequence length="147" mass="16236">MAATAVLIACLVVGIADGDTLTVRCETPVGPTSIKVRLAEIDAPEKAQAFGERSKHNLSDLCFNRSAVVVPQTTDRYGRTVAHVACGGRDANVEQVRAGMAWVYDKYVGDQLLYSVQEDARSARRGLWSDPQPIPPWEWRNARRERP</sequence>